<keyword evidence="3" id="KW-1185">Reference proteome</keyword>
<dbReference type="EMBL" id="ACHA02000002">
    <property type="protein sequence ID" value="EFK59781.1"/>
    <property type="molecule type" value="Genomic_DNA"/>
</dbReference>
<dbReference type="InterPro" id="IPR049458">
    <property type="entry name" value="EpsG-like"/>
</dbReference>
<feature type="transmembrane region" description="Helical" evidence="1">
    <location>
        <begin position="349"/>
        <end position="370"/>
    </location>
</feature>
<feature type="transmembrane region" description="Helical" evidence="1">
    <location>
        <begin position="181"/>
        <end position="204"/>
    </location>
</feature>
<keyword evidence="1" id="KW-0472">Membrane</keyword>
<name>D7VI79_SPHSI</name>
<dbReference type="OrthoDB" id="1496112at2"/>
<feature type="transmembrane region" description="Helical" evidence="1">
    <location>
        <begin position="104"/>
        <end position="128"/>
    </location>
</feature>
<reference evidence="2" key="1">
    <citation type="submission" date="2010-07" db="EMBL/GenBank/DDBJ databases">
        <authorList>
            <person name="Muzny D."/>
            <person name="Qin X."/>
            <person name="Buhay C."/>
            <person name="Dugan-Rocha S."/>
            <person name="Ding Y."/>
            <person name="Chen G."/>
            <person name="Hawes A."/>
            <person name="Holder M."/>
            <person name="Jhangiani S."/>
            <person name="Johnson A."/>
            <person name="Khan Z."/>
            <person name="Li Z."/>
            <person name="Liu W."/>
            <person name="Liu X."/>
            <person name="Perez L."/>
            <person name="Shen H."/>
            <person name="Wang Q."/>
            <person name="Watt J."/>
            <person name="Xi L."/>
            <person name="Xin Y."/>
            <person name="Zhou J."/>
            <person name="Deng J."/>
            <person name="Jiang H."/>
            <person name="Liu Y."/>
            <person name="Qu J."/>
            <person name="Song X.-Z."/>
            <person name="Zhang L."/>
            <person name="Villasana D."/>
            <person name="Johnson A."/>
            <person name="Liu J."/>
            <person name="Liyanage D."/>
            <person name="Lorensuhewa L."/>
            <person name="Robinson T."/>
            <person name="Song A."/>
            <person name="Song B.-B."/>
            <person name="Dinh H."/>
            <person name="Thornton R."/>
            <person name="Coyle M."/>
            <person name="Francisco L."/>
            <person name="Jackson L."/>
            <person name="Javaid M."/>
            <person name="Korchina V."/>
            <person name="Kovar C."/>
            <person name="Mata R."/>
            <person name="Mathew T."/>
            <person name="Ngo R."/>
            <person name="Nguyen L."/>
            <person name="Nguyen N."/>
            <person name="Okwuonu G."/>
            <person name="Ongeri F."/>
            <person name="Pham C."/>
            <person name="Simmons D."/>
            <person name="Wilczek-Boney K."/>
            <person name="Hale W."/>
            <person name="Jakkamsetti A."/>
            <person name="Pham P."/>
            <person name="Ruth R."/>
            <person name="San Lucas F."/>
            <person name="Warren J."/>
            <person name="Zhang J."/>
            <person name="Zhao Z."/>
            <person name="Zhou C."/>
            <person name="Zhu D."/>
            <person name="Lee S."/>
            <person name="Bess C."/>
            <person name="Blankenburg K."/>
            <person name="Forbes L."/>
            <person name="Fu Q."/>
            <person name="Gubbala S."/>
            <person name="Hirani K."/>
            <person name="Jayaseelan J.C."/>
            <person name="Lara F."/>
            <person name="Munidasa M."/>
            <person name="Palculict T."/>
            <person name="Patil S."/>
            <person name="Pu L.-L."/>
            <person name="Saada N."/>
            <person name="Tang L."/>
            <person name="Weissenberger G."/>
            <person name="Zhu Y."/>
            <person name="Hemphill L."/>
            <person name="Shang Y."/>
            <person name="Youmans B."/>
            <person name="Ayvaz T."/>
            <person name="Ross M."/>
            <person name="Santibanez J."/>
            <person name="Aqrawi P."/>
            <person name="Gross S."/>
            <person name="Joshi V."/>
            <person name="Fowler G."/>
            <person name="Nazareth L."/>
            <person name="Reid J."/>
            <person name="Worley K."/>
            <person name="Petrosino J."/>
            <person name="Highlander S."/>
            <person name="Gibbs R."/>
        </authorList>
    </citation>
    <scope>NUCLEOTIDE SEQUENCE [LARGE SCALE GENOMIC DNA]</scope>
    <source>
        <strain evidence="2">ATCC 33861</strain>
    </source>
</reference>
<evidence type="ECO:0000256" key="1">
    <source>
        <dbReference type="SAM" id="Phobius"/>
    </source>
</evidence>
<feature type="transmembrane region" description="Helical" evidence="1">
    <location>
        <begin position="33"/>
        <end position="50"/>
    </location>
</feature>
<comment type="caution">
    <text evidence="2">The sequence shown here is derived from an EMBL/GenBank/DDBJ whole genome shotgun (WGS) entry which is preliminary data.</text>
</comment>
<evidence type="ECO:0008006" key="4">
    <source>
        <dbReference type="Google" id="ProtNLM"/>
    </source>
</evidence>
<evidence type="ECO:0000313" key="3">
    <source>
        <dbReference type="Proteomes" id="UP000006258"/>
    </source>
</evidence>
<feature type="transmembrane region" description="Helical" evidence="1">
    <location>
        <begin position="272"/>
        <end position="291"/>
    </location>
</feature>
<feature type="transmembrane region" description="Helical" evidence="1">
    <location>
        <begin position="6"/>
        <end position="26"/>
    </location>
</feature>
<dbReference type="STRING" id="525373.HMPREF0766_10698"/>
<keyword evidence="1" id="KW-0812">Transmembrane</keyword>
<gene>
    <name evidence="2" type="ORF">HMPREF0766_10698</name>
</gene>
<accession>D7VI79</accession>
<organism evidence="2 3">
    <name type="scientific">Sphingobacterium spiritivorum ATCC 33861</name>
    <dbReference type="NCBI Taxonomy" id="525373"/>
    <lineage>
        <taxon>Bacteria</taxon>
        <taxon>Pseudomonadati</taxon>
        <taxon>Bacteroidota</taxon>
        <taxon>Sphingobacteriia</taxon>
        <taxon>Sphingobacteriales</taxon>
        <taxon>Sphingobacteriaceae</taxon>
        <taxon>Sphingobacterium</taxon>
    </lineage>
</organism>
<dbReference type="eggNOG" id="ENOG5032X33">
    <property type="taxonomic scope" value="Bacteria"/>
</dbReference>
<dbReference type="HOGENOM" id="CLU_058228_0_0_10"/>
<dbReference type="RefSeq" id="WP_002998027.1">
    <property type="nucleotide sequence ID" value="NZ_GL379771.1"/>
</dbReference>
<proteinExistence type="predicted"/>
<feature type="transmembrane region" description="Helical" evidence="1">
    <location>
        <begin position="157"/>
        <end position="175"/>
    </location>
</feature>
<keyword evidence="1" id="KW-1133">Transmembrane helix</keyword>
<dbReference type="Pfam" id="PF14897">
    <property type="entry name" value="EpsG"/>
    <property type="match status" value="1"/>
</dbReference>
<sequence length="398" mass="46203">MMPINIINILLFLISPFLALPTILVGIIKKSKFALTLFIVFIGILSYLYIPNYSDDKSRYIEIYEDFKSWNYIPFILYNLSNSQDFILQLLFKIASDIGIKVQIVFFTVTIIAVGLLFNIWSEIVLFLKLNRKEFLISLILVVTSISFLDLFSGTRFMLAASVTLYAYFQGFFLNKKWIPILLLLLSINIHFGLLVFAFAYFFIKFIIHKHYLIKAAFLFSFLFLLLPKDFLISIFSSIGFGGALASKSDAYIKADKDFVTQGIREGGFGGMMIYLVQNVWIYAMYIYLLFKIKTKQQYHLIAFLLIAVLNVFYSIPTIYLRYSLFIKMFFVIILILDMQASKVKKAPLFFIGFFICVLITQIIVTRYNIEKSYMDGDSFLFFDILFKKPMSSGDLIY</sequence>
<dbReference type="AlphaFoldDB" id="D7VI79"/>
<feature type="transmembrane region" description="Helical" evidence="1">
    <location>
        <begin position="216"/>
        <end position="239"/>
    </location>
</feature>
<dbReference type="Proteomes" id="UP000006258">
    <property type="component" value="Unassembled WGS sequence"/>
</dbReference>
<feature type="transmembrane region" description="Helical" evidence="1">
    <location>
        <begin position="134"/>
        <end position="152"/>
    </location>
</feature>
<protein>
    <recommendedName>
        <fullName evidence="4">EpsG family protein</fullName>
    </recommendedName>
</protein>
<evidence type="ECO:0000313" key="2">
    <source>
        <dbReference type="EMBL" id="EFK59781.1"/>
    </source>
</evidence>
<dbReference type="GeneID" id="95429063"/>